<dbReference type="NCBIfam" id="TIGR00194">
    <property type="entry name" value="uvrC"/>
    <property type="match status" value="1"/>
</dbReference>
<evidence type="ECO:0000313" key="13">
    <source>
        <dbReference type="Proteomes" id="UP000005801"/>
    </source>
</evidence>
<dbReference type="InterPro" id="IPR003583">
    <property type="entry name" value="Hlx-hairpin-Hlx_DNA-bd_motif"/>
</dbReference>
<evidence type="ECO:0000313" key="12">
    <source>
        <dbReference type="EMBL" id="EDM80165.1"/>
    </source>
</evidence>
<accession>A6G1X5</accession>
<dbReference type="Gene3D" id="3.30.420.340">
    <property type="entry name" value="UvrC, RNAse H endonuclease domain"/>
    <property type="match status" value="1"/>
</dbReference>
<evidence type="ECO:0000256" key="7">
    <source>
        <dbReference type="HAMAP-Rule" id="MF_00203"/>
    </source>
</evidence>
<dbReference type="SUPFAM" id="SSF47781">
    <property type="entry name" value="RuvA domain 2-like"/>
    <property type="match status" value="1"/>
</dbReference>
<dbReference type="InterPro" id="IPR050066">
    <property type="entry name" value="UvrABC_protein_C"/>
</dbReference>
<dbReference type="SUPFAM" id="SSF46600">
    <property type="entry name" value="C-terminal UvrC-binding domain of UvrB"/>
    <property type="match status" value="1"/>
</dbReference>
<dbReference type="AlphaFoldDB" id="A6G1X5"/>
<dbReference type="RefSeq" id="WP_006970724.1">
    <property type="nucleotide sequence ID" value="NZ_ABCS01000013.1"/>
</dbReference>
<dbReference type="InterPro" id="IPR038476">
    <property type="entry name" value="UvrC_RNase_H_dom_sf"/>
</dbReference>
<dbReference type="SUPFAM" id="SSF82771">
    <property type="entry name" value="GIY-YIG endonuclease"/>
    <property type="match status" value="1"/>
</dbReference>
<feature type="domain" description="GIY-YIG" evidence="10">
    <location>
        <begin position="39"/>
        <end position="117"/>
    </location>
</feature>
<dbReference type="FunFam" id="3.40.1440.10:FF:000001">
    <property type="entry name" value="UvrABC system protein C"/>
    <property type="match status" value="1"/>
</dbReference>
<dbReference type="Gene3D" id="3.40.1440.10">
    <property type="entry name" value="GIY-YIG endonuclease"/>
    <property type="match status" value="1"/>
</dbReference>
<dbReference type="InterPro" id="IPR035901">
    <property type="entry name" value="GIY-YIG_endonuc_sf"/>
</dbReference>
<dbReference type="InterPro" id="IPR047296">
    <property type="entry name" value="GIY-YIG_UvrC_Cho"/>
</dbReference>
<dbReference type="Proteomes" id="UP000005801">
    <property type="component" value="Unassembled WGS sequence"/>
</dbReference>
<keyword evidence="1 7" id="KW-0963">Cytoplasm</keyword>
<comment type="subunit">
    <text evidence="7">Interacts with UvrB in an incision complex.</text>
</comment>
<dbReference type="HAMAP" id="MF_00203">
    <property type="entry name" value="UvrC"/>
    <property type="match status" value="1"/>
</dbReference>
<dbReference type="GO" id="GO:0009381">
    <property type="term" value="F:excinuclease ABC activity"/>
    <property type="evidence" value="ECO:0007669"/>
    <property type="project" value="UniProtKB-UniRule"/>
</dbReference>
<keyword evidence="2 7" id="KW-0227">DNA damage</keyword>
<organism evidence="12 13">
    <name type="scientific">Plesiocystis pacifica SIR-1</name>
    <dbReference type="NCBI Taxonomy" id="391625"/>
    <lineage>
        <taxon>Bacteria</taxon>
        <taxon>Pseudomonadati</taxon>
        <taxon>Myxococcota</taxon>
        <taxon>Polyangia</taxon>
        <taxon>Nannocystales</taxon>
        <taxon>Nannocystaceae</taxon>
        <taxon>Plesiocystis</taxon>
    </lineage>
</organism>
<dbReference type="Gene3D" id="4.10.860.10">
    <property type="entry name" value="UVR domain"/>
    <property type="match status" value="1"/>
</dbReference>
<dbReference type="PROSITE" id="PS50165">
    <property type="entry name" value="UVRC"/>
    <property type="match status" value="1"/>
</dbReference>
<keyword evidence="6 7" id="KW-0742">SOS response</keyword>
<dbReference type="InterPro" id="IPR001943">
    <property type="entry name" value="UVR_dom"/>
</dbReference>
<sequence>MARSRRLAPADEAADIPPDWKPRARNREQLVELVERLPADPGVYVMRDRKGRVVYVGKARRLRQRVRQYFNGHDTRRFVPTLGRILGDIEAVITSNDKEAMLLENNLIKRYHPRFNVKLRDDKQYLVLRLDPDKDWPKLDVVRNIASDKANYYGPYHSATSARHTLRVVNRHFQLRTCSDFVLRNRKRPCLQYQIGRCPAPCVYEVDEGAYAEQVKDVGLFLSGRHTELVKGLSARMEAAAENLEFEQAARIRDQLRAIETSLQRQEVVGTDELDQDVIGMYREGGSVEFVVMHVRAGKLIGSQRFGASGMELPDPEVLSSFLSAYYDEAPLVPEELLLPFELAEDDAAPLADWLSERRGELLADRRRSVAIKVPKRGPRKRLTLLAERNAASNFATRRSKRDDAEQALTRLRERLRLSRLPRRIECYDVSHIQGSDPVASMVVFTDGQPDKAAYRHFKIKGQVDDGGAGLSQGERQNDDFRSMYEVLTRRFRRALDRGAEDDSWALPDLIVIDGGKGQLGRVIAAMQDMGIALGDEGVDLVSLAKERRFAPTATRAGLEELREAAAEEKADAEAKVAGEYAGQALADYVVATADAEQDDGQSDEGKVKPERVFVPGARDAIALAHGSSELYLMTRLRDEAHRFAITHHRKRRGKRALTSTLDGIKGVGPATKKALLRHFGTVKAIRAADVDALAEVKGVGPKLAEQIHASLSGG</sequence>
<dbReference type="InterPro" id="IPR036876">
    <property type="entry name" value="UVR_dom_sf"/>
</dbReference>
<dbReference type="Pfam" id="PF02151">
    <property type="entry name" value="UVR"/>
    <property type="match status" value="1"/>
</dbReference>
<evidence type="ECO:0000259" key="10">
    <source>
        <dbReference type="PROSITE" id="PS50164"/>
    </source>
</evidence>
<feature type="region of interest" description="Disordered" evidence="8">
    <location>
        <begin position="1"/>
        <end position="21"/>
    </location>
</feature>
<dbReference type="InterPro" id="IPR010994">
    <property type="entry name" value="RuvA_2-like"/>
</dbReference>
<reference evidence="12 13" key="1">
    <citation type="submission" date="2007-06" db="EMBL/GenBank/DDBJ databases">
        <authorList>
            <person name="Shimkets L."/>
            <person name="Ferriera S."/>
            <person name="Johnson J."/>
            <person name="Kravitz S."/>
            <person name="Beeson K."/>
            <person name="Sutton G."/>
            <person name="Rogers Y.-H."/>
            <person name="Friedman R."/>
            <person name="Frazier M."/>
            <person name="Venter J.C."/>
        </authorList>
    </citation>
    <scope>NUCLEOTIDE SEQUENCE [LARGE SCALE GENOMIC DNA]</scope>
    <source>
        <strain evidence="12 13">SIR-1</strain>
    </source>
</reference>
<keyword evidence="3 7" id="KW-0228">DNA excision</keyword>
<evidence type="ECO:0000256" key="3">
    <source>
        <dbReference type="ARBA" id="ARBA00022769"/>
    </source>
</evidence>
<evidence type="ECO:0000256" key="1">
    <source>
        <dbReference type="ARBA" id="ARBA00022490"/>
    </source>
</evidence>
<comment type="caution">
    <text evidence="12">The sequence shown here is derived from an EMBL/GenBank/DDBJ whole genome shotgun (WGS) entry which is preliminary data.</text>
</comment>
<feature type="domain" description="UVR" evidence="9">
    <location>
        <begin position="227"/>
        <end position="262"/>
    </location>
</feature>
<dbReference type="SMART" id="SM00465">
    <property type="entry name" value="GIYc"/>
    <property type="match status" value="1"/>
</dbReference>
<dbReference type="SMART" id="SM00278">
    <property type="entry name" value="HhH1"/>
    <property type="match status" value="2"/>
</dbReference>
<dbReference type="PANTHER" id="PTHR30562">
    <property type="entry name" value="UVRC/OXIDOREDUCTASE"/>
    <property type="match status" value="1"/>
</dbReference>
<proteinExistence type="inferred from homology"/>
<evidence type="ECO:0000259" key="11">
    <source>
        <dbReference type="PROSITE" id="PS50165"/>
    </source>
</evidence>
<evidence type="ECO:0000256" key="8">
    <source>
        <dbReference type="SAM" id="MobiDB-lite"/>
    </source>
</evidence>
<dbReference type="EMBL" id="ABCS01000013">
    <property type="protein sequence ID" value="EDM80165.1"/>
    <property type="molecule type" value="Genomic_DNA"/>
</dbReference>
<keyword evidence="5 7" id="KW-0234">DNA repair</keyword>
<evidence type="ECO:0000256" key="5">
    <source>
        <dbReference type="ARBA" id="ARBA00023204"/>
    </source>
</evidence>
<gene>
    <name evidence="7" type="primary">uvrC</name>
    <name evidence="12" type="ORF">PPSIR1_35982</name>
</gene>
<dbReference type="STRING" id="391625.PPSIR1_35982"/>
<dbReference type="Pfam" id="PF22920">
    <property type="entry name" value="UvrC_RNaseH"/>
    <property type="match status" value="1"/>
</dbReference>
<dbReference type="OrthoDB" id="9804933at2"/>
<evidence type="ECO:0000256" key="4">
    <source>
        <dbReference type="ARBA" id="ARBA00022881"/>
    </source>
</evidence>
<dbReference type="InterPro" id="IPR001162">
    <property type="entry name" value="UvrC_RNase_H_dom"/>
</dbReference>
<dbReference type="Pfam" id="PF08459">
    <property type="entry name" value="UvrC_RNaseH_dom"/>
    <property type="match status" value="1"/>
</dbReference>
<dbReference type="Gene3D" id="1.10.150.20">
    <property type="entry name" value="5' to 3' exonuclease, C-terminal subdomain"/>
    <property type="match status" value="1"/>
</dbReference>
<name>A6G1X5_9BACT</name>
<dbReference type="InterPro" id="IPR000305">
    <property type="entry name" value="GIY-YIG_endonuc"/>
</dbReference>
<comment type="similarity">
    <text evidence="7">Belongs to the UvrC family.</text>
</comment>
<dbReference type="GO" id="GO:0006289">
    <property type="term" value="P:nucleotide-excision repair"/>
    <property type="evidence" value="ECO:0007669"/>
    <property type="project" value="UniProtKB-UniRule"/>
</dbReference>
<dbReference type="Pfam" id="PF01541">
    <property type="entry name" value="GIY-YIG"/>
    <property type="match status" value="1"/>
</dbReference>
<dbReference type="GO" id="GO:0009380">
    <property type="term" value="C:excinuclease repair complex"/>
    <property type="evidence" value="ECO:0007669"/>
    <property type="project" value="InterPro"/>
</dbReference>
<evidence type="ECO:0000256" key="6">
    <source>
        <dbReference type="ARBA" id="ARBA00023236"/>
    </source>
</evidence>
<protein>
    <recommendedName>
        <fullName evidence="7">UvrABC system protein C</fullName>
        <shortName evidence="7">Protein UvrC</shortName>
    </recommendedName>
    <alternativeName>
        <fullName evidence="7">Excinuclease ABC subunit C</fullName>
    </alternativeName>
</protein>
<keyword evidence="4 7" id="KW-0267">Excision nuclease</keyword>
<dbReference type="GO" id="GO:0003677">
    <property type="term" value="F:DNA binding"/>
    <property type="evidence" value="ECO:0007669"/>
    <property type="project" value="UniProtKB-UniRule"/>
</dbReference>
<evidence type="ECO:0000259" key="9">
    <source>
        <dbReference type="PROSITE" id="PS50151"/>
    </source>
</evidence>
<dbReference type="GO" id="GO:0009432">
    <property type="term" value="P:SOS response"/>
    <property type="evidence" value="ECO:0007669"/>
    <property type="project" value="UniProtKB-UniRule"/>
</dbReference>
<dbReference type="GO" id="GO:0005737">
    <property type="term" value="C:cytoplasm"/>
    <property type="evidence" value="ECO:0007669"/>
    <property type="project" value="UniProtKB-SubCell"/>
</dbReference>
<dbReference type="PANTHER" id="PTHR30562:SF1">
    <property type="entry name" value="UVRABC SYSTEM PROTEIN C"/>
    <property type="match status" value="1"/>
</dbReference>
<evidence type="ECO:0000256" key="2">
    <source>
        <dbReference type="ARBA" id="ARBA00022763"/>
    </source>
</evidence>
<keyword evidence="13" id="KW-1185">Reference proteome</keyword>
<dbReference type="eggNOG" id="COG0322">
    <property type="taxonomic scope" value="Bacteria"/>
</dbReference>
<dbReference type="Pfam" id="PF14520">
    <property type="entry name" value="HHH_5"/>
    <property type="match status" value="1"/>
</dbReference>
<comment type="function">
    <text evidence="7">The UvrABC repair system catalyzes the recognition and processing of DNA lesions. UvrC both incises the 5' and 3' sides of the lesion. The N-terminal half is responsible for the 3' incision and the C-terminal half is responsible for the 5' incision.</text>
</comment>
<feature type="domain" description="UvrC family homology region profile" evidence="11">
    <location>
        <begin position="278"/>
        <end position="523"/>
    </location>
</feature>
<dbReference type="PROSITE" id="PS50164">
    <property type="entry name" value="GIY_YIG"/>
    <property type="match status" value="1"/>
</dbReference>
<dbReference type="PROSITE" id="PS50151">
    <property type="entry name" value="UVR"/>
    <property type="match status" value="1"/>
</dbReference>
<dbReference type="InterPro" id="IPR004791">
    <property type="entry name" value="UvrC"/>
</dbReference>
<comment type="subcellular location">
    <subcellularLocation>
        <location evidence="7">Cytoplasm</location>
    </subcellularLocation>
</comment>
<dbReference type="CDD" id="cd10434">
    <property type="entry name" value="GIY-YIG_UvrC_Cho"/>
    <property type="match status" value="1"/>
</dbReference>